<feature type="compositionally biased region" description="Basic residues" evidence="1">
    <location>
        <begin position="1"/>
        <end position="10"/>
    </location>
</feature>
<evidence type="ECO:0000313" key="2">
    <source>
        <dbReference type="Proteomes" id="UP001515500"/>
    </source>
</evidence>
<keyword evidence="2" id="KW-1185">Reference proteome</keyword>
<feature type="region of interest" description="Disordered" evidence="1">
    <location>
        <begin position="1"/>
        <end position="40"/>
    </location>
</feature>
<dbReference type="Proteomes" id="UP001515500">
    <property type="component" value="Chromosome 17"/>
</dbReference>
<feature type="compositionally biased region" description="Polar residues" evidence="1">
    <location>
        <begin position="119"/>
        <end position="128"/>
    </location>
</feature>
<dbReference type="GeneID" id="120280276"/>
<dbReference type="PANTHER" id="PTHR37238">
    <property type="entry name" value="OS05G0532500 PROTEIN"/>
    <property type="match status" value="1"/>
</dbReference>
<feature type="compositionally biased region" description="Basic residues" evidence="1">
    <location>
        <begin position="22"/>
        <end position="31"/>
    </location>
</feature>
<feature type="region of interest" description="Disordered" evidence="1">
    <location>
        <begin position="110"/>
        <end position="134"/>
    </location>
</feature>
<gene>
    <name evidence="3" type="primary">LOC120280276</name>
</gene>
<name>A0AB40CSE6_DIOCR</name>
<protein>
    <submittedName>
        <fullName evidence="3">Uncharacterized protein LOC120280276</fullName>
    </submittedName>
</protein>
<feature type="region of interest" description="Disordered" evidence="1">
    <location>
        <begin position="281"/>
        <end position="300"/>
    </location>
</feature>
<evidence type="ECO:0000313" key="3">
    <source>
        <dbReference type="RefSeq" id="XP_039142988.1"/>
    </source>
</evidence>
<accession>A0AB40CSE6</accession>
<organism evidence="2 3">
    <name type="scientific">Dioscorea cayennensis subsp. rotundata</name>
    <name type="common">White Guinea yam</name>
    <name type="synonym">Dioscorea rotundata</name>
    <dbReference type="NCBI Taxonomy" id="55577"/>
    <lineage>
        <taxon>Eukaryota</taxon>
        <taxon>Viridiplantae</taxon>
        <taxon>Streptophyta</taxon>
        <taxon>Embryophyta</taxon>
        <taxon>Tracheophyta</taxon>
        <taxon>Spermatophyta</taxon>
        <taxon>Magnoliopsida</taxon>
        <taxon>Liliopsida</taxon>
        <taxon>Dioscoreales</taxon>
        <taxon>Dioscoreaceae</taxon>
        <taxon>Dioscorea</taxon>
    </lineage>
</organism>
<dbReference type="PANTHER" id="PTHR37238:SF1">
    <property type="entry name" value="OS05G0532500 PROTEIN"/>
    <property type="match status" value="1"/>
</dbReference>
<sequence length="429" mass="46631">MLKSRGKSTARKPLANISNAGKRSRPGKKKAPSADGDDGGGAIDRLLLARSALSDLVAQVDELVAQALGNKTINKTGSQVVESFRNDLCTIHSSLKAWVPRLQQAFAETSTETEHKSRQTANVCSASSEYGERTALSPDENKDMLEVSPSPLVSWRPGTCTIDCGRQLFLLTPLPKSTLLTSKRPGLLRSTLTRTTIADRHVSHGILALTNGANNADDRRVVEGVATSFEFSKPCTNAGNSTTDTALMSPLIISDQKITTISVSKLTPCLKKTSPKTCQLLHPTSEEDDMSKNGGPHTYDPPSDEVIDNLASKYQALLGLQTNYSHAGRRKEVDESLDWFLSPPKTCILMEPSDGKLIPTPTNVIALATPMWNGFESTFKKTKNVGENTLKRELWTKFEAATSSELHFNASVLQNTTKKGFLDMLEEVS</sequence>
<evidence type="ECO:0000256" key="1">
    <source>
        <dbReference type="SAM" id="MobiDB-lite"/>
    </source>
</evidence>
<dbReference type="RefSeq" id="XP_039142988.1">
    <property type="nucleotide sequence ID" value="XM_039287054.1"/>
</dbReference>
<reference evidence="3" key="1">
    <citation type="submission" date="2025-08" db="UniProtKB">
        <authorList>
            <consortium name="RefSeq"/>
        </authorList>
    </citation>
    <scope>IDENTIFICATION</scope>
</reference>
<dbReference type="AlphaFoldDB" id="A0AB40CSE6"/>
<proteinExistence type="predicted"/>